<name>A0A1J5S7C3_9ZZZZ</name>
<organism evidence="1">
    <name type="scientific">mine drainage metagenome</name>
    <dbReference type="NCBI Taxonomy" id="410659"/>
    <lineage>
        <taxon>unclassified sequences</taxon>
        <taxon>metagenomes</taxon>
        <taxon>ecological metagenomes</taxon>
    </lineage>
</organism>
<sequence>MNIEAAINKTKEVIIYQQKLVDLFGNTKQKNALYWFCKAYLIVTKQQLEYISSNRFQYPLFVANVVVQFNAVFQENLEAYLNEAAIPSEEWEAVFYNLALSKGEKTKYGFIRSWKILVSCVDVHIKKDLPLCLASVINEYYAGKKDIEMIEKDFLAMTNIFHHTAKEIEAEIVLEYKLPVTQVPLSIRNFFLKKYIQHKVIRSRENSWRAAQLHFNH</sequence>
<accession>A0A1J5S7C3</accession>
<dbReference type="Pfam" id="PF19458">
    <property type="entry name" value="DUF5995"/>
    <property type="match status" value="1"/>
</dbReference>
<dbReference type="EMBL" id="MLJW01000098">
    <property type="protein sequence ID" value="OIR00133.1"/>
    <property type="molecule type" value="Genomic_DNA"/>
</dbReference>
<dbReference type="InterPro" id="IPR046037">
    <property type="entry name" value="DUF5995"/>
</dbReference>
<gene>
    <name evidence="1" type="ORF">GALL_177790</name>
</gene>
<dbReference type="AlphaFoldDB" id="A0A1J5S7C3"/>
<protein>
    <submittedName>
        <fullName evidence="1">Uncharacterized protein</fullName>
    </submittedName>
</protein>
<proteinExistence type="predicted"/>
<reference evidence="1" key="1">
    <citation type="submission" date="2016-10" db="EMBL/GenBank/DDBJ databases">
        <title>Sequence of Gallionella enrichment culture.</title>
        <authorList>
            <person name="Poehlein A."/>
            <person name="Muehling M."/>
            <person name="Daniel R."/>
        </authorList>
    </citation>
    <scope>NUCLEOTIDE SEQUENCE</scope>
</reference>
<comment type="caution">
    <text evidence="1">The sequence shown here is derived from an EMBL/GenBank/DDBJ whole genome shotgun (WGS) entry which is preliminary data.</text>
</comment>
<evidence type="ECO:0000313" key="1">
    <source>
        <dbReference type="EMBL" id="OIR00133.1"/>
    </source>
</evidence>